<proteinExistence type="predicted"/>
<gene>
    <name evidence="4" type="ORF">HT99x_008470</name>
    <name evidence="3" type="ORF">HT99x_01290</name>
</gene>
<dbReference type="EMBL" id="LKAJ01000004">
    <property type="protein sequence ID" value="KRG21537.1"/>
    <property type="molecule type" value="Genomic_DNA"/>
</dbReference>
<dbReference type="PATRIC" id="fig|1590043.3.peg.1308"/>
<dbReference type="EMBL" id="LKAJ02000001">
    <property type="protein sequence ID" value="MCS5711467.1"/>
    <property type="molecule type" value="Genomic_DNA"/>
</dbReference>
<feature type="region of interest" description="Disordered" evidence="1">
    <location>
        <begin position="1"/>
        <end position="30"/>
    </location>
</feature>
<evidence type="ECO:0000313" key="4">
    <source>
        <dbReference type="EMBL" id="MCS5711467.1"/>
    </source>
</evidence>
<evidence type="ECO:0000313" key="3">
    <source>
        <dbReference type="EMBL" id="KRG21537.1"/>
    </source>
</evidence>
<organism evidence="3">
    <name type="scientific">Candidatus Berkiella aquae</name>
    <dbReference type="NCBI Taxonomy" id="295108"/>
    <lineage>
        <taxon>Bacteria</taxon>
        <taxon>Pseudomonadati</taxon>
        <taxon>Pseudomonadota</taxon>
        <taxon>Gammaproteobacteria</taxon>
        <taxon>Candidatus Berkiellales</taxon>
        <taxon>Candidatus Berkiellaceae</taxon>
        <taxon>Candidatus Berkiella</taxon>
    </lineage>
</organism>
<reference evidence="3" key="1">
    <citation type="submission" date="2015-09" db="EMBL/GenBank/DDBJ databases">
        <title>Draft Genome Sequences of Two Novel Amoeba-resistant Intranuclear Bacteria, Candidatus Berkiella cookevillensis and Candidatus Berkiella aquae.</title>
        <authorList>
            <person name="Mehari Y.T."/>
            <person name="Arivett B.A."/>
            <person name="Farone A.L."/>
            <person name="Gunderson J.H."/>
            <person name="Farone M.B."/>
        </authorList>
    </citation>
    <scope>NUCLEOTIDE SEQUENCE [LARGE SCALE GENOMIC DNA]</scope>
    <source>
        <strain evidence="3">HT99</strain>
    </source>
</reference>
<sequence length="613" mass="68853">MIIDREYREQREQPSHYNGSECSQDPIHTGNNENNLMPVMVPPLRFHKPKIERNSYLSHEDWFELNGKKMKPGVYWHGKKQQDGESIEVDEWICSPLTIEGISSSPTHDNFGRLLKFQDTNGQWHEWAMPMFLLKGNGDELRGELLNQGVTFNPKRRSDIVNYIMTQQTTRQITAVDRVGWHDNAFVLPNIVIGDADVVFQSESVAESEFQYKGSLSEWQEHIAKYCIDNIPLMVSVCMALAGPLLKFVDRQQGGGIHWVGDSSSGKSTAVEVAASVWGSSEFIRSWSATANGLEGVAATRNETCLILDEIDEAAPLEIGKIAYMLGNGQGKQRAGRIGLARKIQRWRIMTLSTGERTLTSIMNEIGKRPNAGQLVRLLSIPVTFEHGAFSNLHGFESGRALADHLKATRLKHYGHLGPAFIEKLVEDKRDFPALLDLVMQKFSTTTTTNVEKRASSVFSIIGLAGELAIEYGLLPWEHGGAFKATHTAFQRWQAFIGPGQTEDRQILEAISNFIAKHGDSRFSPQYSDIALSNDKTIQNRAGWYKVVNEERVYMFHPVALLEAGAGFERSRIIEALKRAKWLVDSDPGRTTKKTRTSAGVKNLYHIVEKIEL</sequence>
<reference evidence="4" key="2">
    <citation type="journal article" date="2016" name="Genome Announc.">
        <title>Draft Genome Sequences of Two Novel Amoeba-Resistant Intranuclear Bacteria, 'Candidatus Berkiella cookevillensis' and 'Candidatus Berkiella aquae'.</title>
        <authorList>
            <person name="Mehari Y.T."/>
            <person name="Arivett B.A."/>
            <person name="Farone A.L."/>
            <person name="Gunderson J.H."/>
            <person name="Farone M.B."/>
        </authorList>
    </citation>
    <scope>NUCLEOTIDE SEQUENCE</scope>
    <source>
        <strain evidence="4">HT99</strain>
    </source>
</reference>
<dbReference type="InterPro" id="IPR009270">
    <property type="entry name" value="DUF927"/>
</dbReference>
<comment type="caution">
    <text evidence="3">The sequence shown here is derived from an EMBL/GenBank/DDBJ whole genome shotgun (WGS) entry which is preliminary data.</text>
</comment>
<accession>A0A0Q9YXY8</accession>
<feature type="domain" description="DUF927" evidence="2">
    <location>
        <begin position="70"/>
        <end position="345"/>
    </location>
</feature>
<name>A0A0Q9YXY8_9GAMM</name>
<evidence type="ECO:0000313" key="5">
    <source>
        <dbReference type="Proteomes" id="UP000051497"/>
    </source>
</evidence>
<keyword evidence="5" id="KW-1185">Reference proteome</keyword>
<dbReference type="RefSeq" id="WP_075065919.1">
    <property type="nucleotide sequence ID" value="NZ_LKAJ02000001.1"/>
</dbReference>
<dbReference type="Proteomes" id="UP000051497">
    <property type="component" value="Unassembled WGS sequence"/>
</dbReference>
<evidence type="ECO:0000259" key="2">
    <source>
        <dbReference type="Pfam" id="PF06048"/>
    </source>
</evidence>
<dbReference type="OrthoDB" id="784829at2"/>
<dbReference type="STRING" id="295108.HT99x_01290"/>
<feature type="compositionally biased region" description="Basic and acidic residues" evidence="1">
    <location>
        <begin position="1"/>
        <end position="14"/>
    </location>
</feature>
<protein>
    <submittedName>
        <fullName evidence="4">DUF927 domain-containing protein</fullName>
    </submittedName>
</protein>
<dbReference type="AlphaFoldDB" id="A0A0Q9YXY8"/>
<reference evidence="4" key="3">
    <citation type="submission" date="2021-06" db="EMBL/GenBank/DDBJ databases">
        <title>Genomic Description and Analysis of Intracellular Bacteria, Candidatus Berkiella cookevillensis and Candidatus Berkiella aquae.</title>
        <authorList>
            <person name="Kidane D.T."/>
            <person name="Mehari Y.T."/>
            <person name="Rice F.C."/>
            <person name="Arivett B.A."/>
            <person name="Farone A.L."/>
            <person name="Berk S.G."/>
            <person name="Farone M.B."/>
        </authorList>
    </citation>
    <scope>NUCLEOTIDE SEQUENCE</scope>
    <source>
        <strain evidence="4">HT99</strain>
    </source>
</reference>
<dbReference type="Pfam" id="PF06048">
    <property type="entry name" value="DUF927"/>
    <property type="match status" value="1"/>
</dbReference>
<evidence type="ECO:0000256" key="1">
    <source>
        <dbReference type="SAM" id="MobiDB-lite"/>
    </source>
</evidence>